<evidence type="ECO:0000256" key="1">
    <source>
        <dbReference type="SAM" id="MobiDB-lite"/>
    </source>
</evidence>
<dbReference type="SUPFAM" id="SSF52047">
    <property type="entry name" value="RNI-like"/>
    <property type="match status" value="1"/>
</dbReference>
<dbReference type="EMBL" id="JBBXMP010000039">
    <property type="protein sequence ID" value="KAL0066091.1"/>
    <property type="molecule type" value="Genomic_DNA"/>
</dbReference>
<evidence type="ECO:0008006" key="4">
    <source>
        <dbReference type="Google" id="ProtNLM"/>
    </source>
</evidence>
<comment type="caution">
    <text evidence="2">The sequence shown here is derived from an EMBL/GenBank/DDBJ whole genome shotgun (WGS) entry which is preliminary data.</text>
</comment>
<name>A0ABR2ZYD9_9AGAR</name>
<accession>A0ABR2ZYD9</accession>
<proteinExistence type="predicted"/>
<evidence type="ECO:0000313" key="3">
    <source>
        <dbReference type="Proteomes" id="UP001437256"/>
    </source>
</evidence>
<protein>
    <recommendedName>
        <fullName evidence="4">F-box domain-containing protein</fullName>
    </recommendedName>
</protein>
<dbReference type="Proteomes" id="UP001437256">
    <property type="component" value="Unassembled WGS sequence"/>
</dbReference>
<organism evidence="2 3">
    <name type="scientific">Marasmius tenuissimus</name>
    <dbReference type="NCBI Taxonomy" id="585030"/>
    <lineage>
        <taxon>Eukaryota</taxon>
        <taxon>Fungi</taxon>
        <taxon>Dikarya</taxon>
        <taxon>Basidiomycota</taxon>
        <taxon>Agaricomycotina</taxon>
        <taxon>Agaricomycetes</taxon>
        <taxon>Agaricomycetidae</taxon>
        <taxon>Agaricales</taxon>
        <taxon>Marasmiineae</taxon>
        <taxon>Marasmiaceae</taxon>
        <taxon>Marasmius</taxon>
    </lineage>
</organism>
<feature type="region of interest" description="Disordered" evidence="1">
    <location>
        <begin position="1"/>
        <end position="25"/>
    </location>
</feature>
<gene>
    <name evidence="2" type="ORF">AAF712_006922</name>
</gene>
<evidence type="ECO:0000313" key="2">
    <source>
        <dbReference type="EMBL" id="KAL0066091.1"/>
    </source>
</evidence>
<sequence length="371" mass="42153">MLRTLSRTRSQTQTAPRRSNSRRPPSILVTAVDSPTYRRKQSSLTLPTEIVDRIIELALAAVAQGNDLFSSISSFSVASVHFRRIFMRRFLERVDLRSKKHWNWIFKLARRHGIRNGGDCGLVEIKSLVADSGTVITESSNLSDLVNLRKLNLSFEEEGPSTQHTCVTVIFKNLHCASSLQELNLTFLPRIDITLLRLISDSFPLLSNLHLSATDRVDNYNMIDICWCCFEELLSCSYHAPIPYMFSTPEGLATAFGQALQKLKNLECLHLGVYLSDEELWWNHIPCCKSGQPVSPEKCNKCQDLYSLTTRTREDAASTVLVSVLPSLRQVSWSSYFNVKSKREGQFIGDSDGRVYFDVQQDGRVLRRRVD</sequence>
<keyword evidence="3" id="KW-1185">Reference proteome</keyword>
<reference evidence="2 3" key="1">
    <citation type="submission" date="2024-05" db="EMBL/GenBank/DDBJ databases">
        <title>A draft genome resource for the thread blight pathogen Marasmius tenuissimus strain MS-2.</title>
        <authorList>
            <person name="Yulfo-Soto G.E."/>
            <person name="Baruah I.K."/>
            <person name="Amoako-Attah I."/>
            <person name="Bukari Y."/>
            <person name="Meinhardt L.W."/>
            <person name="Bailey B.A."/>
            <person name="Cohen S.P."/>
        </authorList>
    </citation>
    <scope>NUCLEOTIDE SEQUENCE [LARGE SCALE GENOMIC DNA]</scope>
    <source>
        <strain evidence="2 3">MS-2</strain>
    </source>
</reference>